<evidence type="ECO:0000259" key="1">
    <source>
        <dbReference type="Pfam" id="PF14111"/>
    </source>
</evidence>
<organism evidence="2 3">
    <name type="scientific">Quercus lobata</name>
    <name type="common">Valley oak</name>
    <dbReference type="NCBI Taxonomy" id="97700"/>
    <lineage>
        <taxon>Eukaryota</taxon>
        <taxon>Viridiplantae</taxon>
        <taxon>Streptophyta</taxon>
        <taxon>Embryophyta</taxon>
        <taxon>Tracheophyta</taxon>
        <taxon>Spermatophyta</taxon>
        <taxon>Magnoliopsida</taxon>
        <taxon>eudicotyledons</taxon>
        <taxon>Gunneridae</taxon>
        <taxon>Pentapetalae</taxon>
        <taxon>rosids</taxon>
        <taxon>fabids</taxon>
        <taxon>Fagales</taxon>
        <taxon>Fagaceae</taxon>
        <taxon>Quercus</taxon>
    </lineage>
</organism>
<dbReference type="InterPro" id="IPR025558">
    <property type="entry name" value="DUF4283"/>
</dbReference>
<name>A0A7N2R5Y6_QUELO</name>
<accession>A0A7N2R5Y6</accession>
<keyword evidence="3" id="KW-1185">Reference proteome</keyword>
<dbReference type="Gramene" id="QL06p002686:mrna">
    <property type="protein sequence ID" value="QL06p002686:mrna:CDS:2"/>
    <property type="gene ID" value="QL06p002686"/>
</dbReference>
<dbReference type="Pfam" id="PF14111">
    <property type="entry name" value="DUF4283"/>
    <property type="match status" value="1"/>
</dbReference>
<dbReference type="OMA" id="HHEVDIN"/>
<dbReference type="PANTHER" id="PTHR31286:SF167">
    <property type="entry name" value="OS09G0268800 PROTEIN"/>
    <property type="match status" value="1"/>
</dbReference>
<feature type="domain" description="DUF4283" evidence="1">
    <location>
        <begin position="32"/>
        <end position="107"/>
    </location>
</feature>
<dbReference type="PANTHER" id="PTHR31286">
    <property type="entry name" value="GLYCINE-RICH CELL WALL STRUCTURAL PROTEIN 1.8-LIKE"/>
    <property type="match status" value="1"/>
</dbReference>
<protein>
    <recommendedName>
        <fullName evidence="1">DUF4283 domain-containing protein</fullName>
    </recommendedName>
</protein>
<dbReference type="EnsemblPlants" id="QL06p002686:mrna">
    <property type="protein sequence ID" value="QL06p002686:mrna:CDS:2"/>
    <property type="gene ID" value="QL06p002686"/>
</dbReference>
<dbReference type="InterPro" id="IPR040256">
    <property type="entry name" value="At4g02000-like"/>
</dbReference>
<evidence type="ECO:0000313" key="3">
    <source>
        <dbReference type="Proteomes" id="UP000594261"/>
    </source>
</evidence>
<proteinExistence type="predicted"/>
<evidence type="ECO:0000313" key="2">
    <source>
        <dbReference type="EnsemblPlants" id="QL06p002686:mrna:CDS:2"/>
    </source>
</evidence>
<dbReference type="AlphaFoldDB" id="A0A7N2R5Y6"/>
<dbReference type="Proteomes" id="UP000594261">
    <property type="component" value="Chromosome 6"/>
</dbReference>
<reference evidence="2" key="2">
    <citation type="submission" date="2021-01" db="UniProtKB">
        <authorList>
            <consortium name="EnsemblPlants"/>
        </authorList>
    </citation>
    <scope>IDENTIFICATION</scope>
</reference>
<dbReference type="EMBL" id="LRBV02000006">
    <property type="status" value="NOT_ANNOTATED_CDS"/>
    <property type="molecule type" value="Genomic_DNA"/>
</dbReference>
<reference evidence="2 3" key="1">
    <citation type="journal article" date="2016" name="G3 (Bethesda)">
        <title>First Draft Assembly and Annotation of the Genome of a California Endemic Oak Quercus lobata Nee (Fagaceae).</title>
        <authorList>
            <person name="Sork V.L."/>
            <person name="Fitz-Gibbon S.T."/>
            <person name="Puiu D."/>
            <person name="Crepeau M."/>
            <person name="Gugger P.F."/>
            <person name="Sherman R."/>
            <person name="Stevens K."/>
            <person name="Langley C.H."/>
            <person name="Pellegrini M."/>
            <person name="Salzberg S.L."/>
        </authorList>
    </citation>
    <scope>NUCLEOTIDE SEQUENCE [LARGE SCALE GENOMIC DNA]</scope>
    <source>
        <strain evidence="2 3">cv. SW786</strain>
    </source>
</reference>
<sequence>MEVSELADRTSKCIRLELPTNQETSMSSALILLGKPVSSRAAGLNIVKDVVLKAWKPVYPLEAKHLDKSTFMFSFHHEVDINKVFQKRPWSIRGDHLVLKKWRPELDWKEVNFSLSTFWIQIHSLPAHWKSEDNIRKIGSTAGNVLAIDVVGEGGRF</sequence>
<dbReference type="InParanoid" id="A0A7N2R5Y6"/>